<dbReference type="EMBL" id="KN828689">
    <property type="protein sequence ID" value="KIK74630.1"/>
    <property type="molecule type" value="Genomic_DNA"/>
</dbReference>
<dbReference type="HOGENOM" id="CLU_1202338_0_0_1"/>
<reference evidence="2" key="2">
    <citation type="submission" date="2015-01" db="EMBL/GenBank/DDBJ databases">
        <title>Evolutionary Origins and Diversification of the Mycorrhizal Mutualists.</title>
        <authorList>
            <consortium name="DOE Joint Genome Institute"/>
            <consortium name="Mycorrhizal Genomics Consortium"/>
            <person name="Kohler A."/>
            <person name="Kuo A."/>
            <person name="Nagy L.G."/>
            <person name="Floudas D."/>
            <person name="Copeland A."/>
            <person name="Barry K.W."/>
            <person name="Cichocki N."/>
            <person name="Veneault-Fourrey C."/>
            <person name="LaButti K."/>
            <person name="Lindquist E.A."/>
            <person name="Lipzen A."/>
            <person name="Lundell T."/>
            <person name="Morin E."/>
            <person name="Murat C."/>
            <person name="Riley R."/>
            <person name="Ohm R."/>
            <person name="Sun H."/>
            <person name="Tunlid A."/>
            <person name="Henrissat B."/>
            <person name="Grigoriev I.V."/>
            <person name="Hibbett D.S."/>
            <person name="Martin F."/>
        </authorList>
    </citation>
    <scope>NUCLEOTIDE SEQUENCE [LARGE SCALE GENOMIC DNA]</scope>
    <source>
        <strain evidence="2">Ve08.2h10</strain>
    </source>
</reference>
<keyword evidence="2" id="KW-1185">Reference proteome</keyword>
<dbReference type="Proteomes" id="UP000054538">
    <property type="component" value="Unassembled WGS sequence"/>
</dbReference>
<name>A0A0D0DBJ0_9AGAM</name>
<evidence type="ECO:0000313" key="2">
    <source>
        <dbReference type="Proteomes" id="UP000054538"/>
    </source>
</evidence>
<organism evidence="1 2">
    <name type="scientific">Paxillus rubicundulus Ve08.2h10</name>
    <dbReference type="NCBI Taxonomy" id="930991"/>
    <lineage>
        <taxon>Eukaryota</taxon>
        <taxon>Fungi</taxon>
        <taxon>Dikarya</taxon>
        <taxon>Basidiomycota</taxon>
        <taxon>Agaricomycotina</taxon>
        <taxon>Agaricomycetes</taxon>
        <taxon>Agaricomycetidae</taxon>
        <taxon>Boletales</taxon>
        <taxon>Paxilineae</taxon>
        <taxon>Paxillaceae</taxon>
        <taxon>Paxillus</taxon>
    </lineage>
</organism>
<sequence length="231" mass="25765">PLDEDGWDSRLDDELPVGPLDGHAAESIHLPLPSALGVQRCRDDGLEWLVEQEMQLRMGQANDTLHKLRLALTDKAVLFCTDVRHSSSQAMSSRAWGQVTAIDVMVNKFTKIYRASCQAMVALGANDDILAWYQGLSKDHLKISGTVVEPNARGHRNDTLPWFWSMDVARDAEANDWMMECKAIHSFLFPCADSPSLPSSLAPVKGFERSMGGRARTHTFKSVLDQQLLQF</sequence>
<reference evidence="1 2" key="1">
    <citation type="submission" date="2014-04" db="EMBL/GenBank/DDBJ databases">
        <authorList>
            <consortium name="DOE Joint Genome Institute"/>
            <person name="Kuo A."/>
            <person name="Kohler A."/>
            <person name="Jargeat P."/>
            <person name="Nagy L.G."/>
            <person name="Floudas D."/>
            <person name="Copeland A."/>
            <person name="Barry K.W."/>
            <person name="Cichocki N."/>
            <person name="Veneault-Fourrey C."/>
            <person name="LaButti K."/>
            <person name="Lindquist E.A."/>
            <person name="Lipzen A."/>
            <person name="Lundell T."/>
            <person name="Morin E."/>
            <person name="Murat C."/>
            <person name="Sun H."/>
            <person name="Tunlid A."/>
            <person name="Henrissat B."/>
            <person name="Grigoriev I.V."/>
            <person name="Hibbett D.S."/>
            <person name="Martin F."/>
            <person name="Nordberg H.P."/>
            <person name="Cantor M.N."/>
            <person name="Hua S.X."/>
        </authorList>
    </citation>
    <scope>NUCLEOTIDE SEQUENCE [LARGE SCALE GENOMIC DNA]</scope>
    <source>
        <strain evidence="1 2">Ve08.2h10</strain>
    </source>
</reference>
<accession>A0A0D0DBJ0</accession>
<gene>
    <name evidence="1" type="ORF">PAXRUDRAFT_175091</name>
</gene>
<dbReference type="OrthoDB" id="2675723at2759"/>
<dbReference type="InParanoid" id="A0A0D0DBJ0"/>
<dbReference type="AlphaFoldDB" id="A0A0D0DBJ0"/>
<feature type="non-terminal residue" evidence="1">
    <location>
        <position position="1"/>
    </location>
</feature>
<evidence type="ECO:0000313" key="1">
    <source>
        <dbReference type="EMBL" id="KIK74630.1"/>
    </source>
</evidence>
<proteinExistence type="predicted"/>
<protein>
    <submittedName>
        <fullName evidence="1">Uncharacterized protein</fullName>
    </submittedName>
</protein>